<evidence type="ECO:0000256" key="4">
    <source>
        <dbReference type="ARBA" id="ARBA00022989"/>
    </source>
</evidence>
<dbReference type="InterPro" id="IPR052524">
    <property type="entry name" value="MFS_Cyanate_Porter"/>
</dbReference>
<gene>
    <name evidence="9" type="ORF">BP422_29320</name>
</gene>
<accession>A0A220MRB9</accession>
<comment type="subcellular location">
    <subcellularLocation>
        <location evidence="1">Cell membrane</location>
        <topology evidence="1">Multi-pass membrane protein</topology>
    </subcellularLocation>
</comment>
<evidence type="ECO:0000256" key="5">
    <source>
        <dbReference type="ARBA" id="ARBA00023136"/>
    </source>
</evidence>
<dbReference type="EMBL" id="CP018145">
    <property type="protein sequence ID" value="ASJ57249.1"/>
    <property type="molecule type" value="Genomic_DNA"/>
</dbReference>
<dbReference type="PANTHER" id="PTHR23523">
    <property type="match status" value="1"/>
</dbReference>
<dbReference type="InterPro" id="IPR011701">
    <property type="entry name" value="MFS"/>
</dbReference>
<evidence type="ECO:0000256" key="3">
    <source>
        <dbReference type="ARBA" id="ARBA00022692"/>
    </source>
</evidence>
<keyword evidence="3 7" id="KW-0812">Transmembrane</keyword>
<feature type="transmembrane region" description="Helical" evidence="7">
    <location>
        <begin position="388"/>
        <end position="410"/>
    </location>
</feature>
<dbReference type="InterPro" id="IPR036259">
    <property type="entry name" value="MFS_trans_sf"/>
</dbReference>
<dbReference type="AlphaFoldDB" id="A0A220MRB9"/>
<feature type="transmembrane region" description="Helical" evidence="7">
    <location>
        <begin position="69"/>
        <end position="88"/>
    </location>
</feature>
<feature type="transmembrane region" description="Helical" evidence="7">
    <location>
        <begin position="273"/>
        <end position="293"/>
    </location>
</feature>
<feature type="transmembrane region" description="Helical" evidence="7">
    <location>
        <begin position="324"/>
        <end position="346"/>
    </location>
</feature>
<feature type="transmembrane region" description="Helical" evidence="7">
    <location>
        <begin position="30"/>
        <end position="49"/>
    </location>
</feature>
<feature type="transmembrane region" description="Helical" evidence="7">
    <location>
        <begin position="95"/>
        <end position="114"/>
    </location>
</feature>
<evidence type="ECO:0000256" key="7">
    <source>
        <dbReference type="SAM" id="Phobius"/>
    </source>
</evidence>
<dbReference type="Gene3D" id="1.20.1250.20">
    <property type="entry name" value="MFS general substrate transporter like domains"/>
    <property type="match status" value="2"/>
</dbReference>
<sequence>MNSCTQSNRRRGKMMSKQEIKSNPNVTRSAVLAVIVGIIFIAANLRAPLTSVGPLVGLIRDDVHISNTLAGMITTLPLLAFALFSPIVPKLGRKLGVEVMILISIILLAFGVILRSLSGIATLYIGTAVLGLAISISNVLLPSLIKREFPRRIGLMTGVYSISMNLLGAIASGISVPIAVGLGVGWQGALGIWGILSLISVLFWLPQMKRRNRETATVQNQSADSSVNLWRSPLAWQVTLFMGLQSMVFYVLITWLPEILKQQGTSSDQSGWLLSIMQLALLPFTFVVPIIAGRMSSQRSLVTITAILLLMGTLGLLYGSANFIVWWIIMLGIGGGFAFSLSMMFFGLRTENAQQAAELSGMAQSVGYLLAAIGPTLFGYLHDVTDSWTVPLLLLVCASILLFIFGLGAARNRFIGSKATIPPSPIPPKAM</sequence>
<feature type="transmembrane region" description="Helical" evidence="7">
    <location>
        <begin position="120"/>
        <end position="141"/>
    </location>
</feature>
<feature type="transmembrane region" description="Helical" evidence="7">
    <location>
        <begin position="153"/>
        <end position="180"/>
    </location>
</feature>
<feature type="transmembrane region" description="Helical" evidence="7">
    <location>
        <begin position="234"/>
        <end position="253"/>
    </location>
</feature>
<evidence type="ECO:0000256" key="2">
    <source>
        <dbReference type="ARBA" id="ARBA00022448"/>
    </source>
</evidence>
<feature type="region of interest" description="Disordered" evidence="6">
    <location>
        <begin position="1"/>
        <end position="21"/>
    </location>
</feature>
<evidence type="ECO:0000256" key="1">
    <source>
        <dbReference type="ARBA" id="ARBA00004651"/>
    </source>
</evidence>
<dbReference type="SUPFAM" id="SSF103473">
    <property type="entry name" value="MFS general substrate transporter"/>
    <property type="match status" value="1"/>
</dbReference>
<evidence type="ECO:0000256" key="6">
    <source>
        <dbReference type="SAM" id="MobiDB-lite"/>
    </source>
</evidence>
<organism evidence="9 10">
    <name type="scientific">Brevibacillus formosus</name>
    <dbReference type="NCBI Taxonomy" id="54913"/>
    <lineage>
        <taxon>Bacteria</taxon>
        <taxon>Bacillati</taxon>
        <taxon>Bacillota</taxon>
        <taxon>Bacilli</taxon>
        <taxon>Bacillales</taxon>
        <taxon>Paenibacillaceae</taxon>
        <taxon>Brevibacillus</taxon>
    </lineage>
</organism>
<proteinExistence type="predicted"/>
<evidence type="ECO:0000313" key="10">
    <source>
        <dbReference type="Proteomes" id="UP000197781"/>
    </source>
</evidence>
<feature type="transmembrane region" description="Helical" evidence="7">
    <location>
        <begin position="366"/>
        <end position="382"/>
    </location>
</feature>
<dbReference type="GO" id="GO:0022857">
    <property type="term" value="F:transmembrane transporter activity"/>
    <property type="evidence" value="ECO:0007669"/>
    <property type="project" value="InterPro"/>
</dbReference>
<evidence type="ECO:0000313" key="9">
    <source>
        <dbReference type="EMBL" id="ASJ57249.1"/>
    </source>
</evidence>
<dbReference type="GO" id="GO:0005886">
    <property type="term" value="C:plasma membrane"/>
    <property type="evidence" value="ECO:0007669"/>
    <property type="project" value="UniProtKB-SubCell"/>
</dbReference>
<name>A0A220MRB9_9BACL</name>
<feature type="transmembrane region" description="Helical" evidence="7">
    <location>
        <begin position="300"/>
        <end position="318"/>
    </location>
</feature>
<feature type="transmembrane region" description="Helical" evidence="7">
    <location>
        <begin position="186"/>
        <end position="205"/>
    </location>
</feature>
<feature type="domain" description="Major facilitator superfamily (MFS) profile" evidence="8">
    <location>
        <begin position="30"/>
        <end position="414"/>
    </location>
</feature>
<dbReference type="PANTHER" id="PTHR23523:SF2">
    <property type="entry name" value="2-NITROIMIDAZOLE TRANSPORTER"/>
    <property type="match status" value="1"/>
</dbReference>
<dbReference type="Proteomes" id="UP000197781">
    <property type="component" value="Chromosome"/>
</dbReference>
<keyword evidence="5 7" id="KW-0472">Membrane</keyword>
<keyword evidence="4 7" id="KW-1133">Transmembrane helix</keyword>
<dbReference type="InterPro" id="IPR020846">
    <property type="entry name" value="MFS_dom"/>
</dbReference>
<dbReference type="PROSITE" id="PS50850">
    <property type="entry name" value="MFS"/>
    <property type="match status" value="1"/>
</dbReference>
<dbReference type="Pfam" id="PF07690">
    <property type="entry name" value="MFS_1"/>
    <property type="match status" value="1"/>
</dbReference>
<reference evidence="9 10" key="1">
    <citation type="submission" date="2016-11" db="EMBL/GenBank/DDBJ databases">
        <authorList>
            <person name="Jaros S."/>
            <person name="Januszkiewicz K."/>
            <person name="Wedrychowicz H."/>
        </authorList>
    </citation>
    <scope>NUCLEOTIDE SEQUENCE [LARGE SCALE GENOMIC DNA]</scope>
    <source>
        <strain evidence="9 10">NF2</strain>
    </source>
</reference>
<dbReference type="KEGG" id="bfm:BP422_29320"/>
<dbReference type="CDD" id="cd17339">
    <property type="entry name" value="MFS_NIMT_CynX_like"/>
    <property type="match status" value="1"/>
</dbReference>
<evidence type="ECO:0000259" key="8">
    <source>
        <dbReference type="PROSITE" id="PS50850"/>
    </source>
</evidence>
<protein>
    <submittedName>
        <fullName evidence="9">Transporter</fullName>
    </submittedName>
</protein>
<keyword evidence="2" id="KW-0813">Transport</keyword>